<reference evidence="2 3" key="1">
    <citation type="submission" date="2018-11" db="EMBL/GenBank/DDBJ databases">
        <title>Chryseotalea sanarue gen. nov., sp., nov., a member of the family Cytophagaceae, isolated from a brackish lake in Hamamatsu Japan.</title>
        <authorList>
            <person name="Maejima Y."/>
            <person name="Iino T."/>
            <person name="Muraguchi Y."/>
            <person name="Fukuda K."/>
            <person name="Ohkuma M."/>
            <person name="Moriuchi R."/>
            <person name="Dohra H."/>
            <person name="Kimbara K."/>
            <person name="Shintani M."/>
        </authorList>
    </citation>
    <scope>NUCLEOTIDE SEQUENCE [LARGE SCALE GENOMIC DNA]</scope>
    <source>
        <strain evidence="2 3">Ys</strain>
    </source>
</reference>
<accession>A0A401UAR9</accession>
<gene>
    <name evidence="2" type="ORF">SanaruYs_22020</name>
</gene>
<dbReference type="Pfam" id="PF13588">
    <property type="entry name" value="HSDR_N_2"/>
    <property type="match status" value="1"/>
</dbReference>
<proteinExistence type="predicted"/>
<comment type="caution">
    <text evidence="2">The sequence shown here is derived from an EMBL/GenBank/DDBJ whole genome shotgun (WGS) entry which is preliminary data.</text>
</comment>
<feature type="domain" description="Type I restriction enzyme R protein N-terminal" evidence="1">
    <location>
        <begin position="38"/>
        <end position="122"/>
    </location>
</feature>
<name>A0A401UAR9_9BACT</name>
<evidence type="ECO:0000313" key="2">
    <source>
        <dbReference type="EMBL" id="GCC51971.1"/>
    </source>
</evidence>
<dbReference type="EMBL" id="BHXQ01000004">
    <property type="protein sequence ID" value="GCC51971.1"/>
    <property type="molecule type" value="Genomic_DNA"/>
</dbReference>
<evidence type="ECO:0000259" key="1">
    <source>
        <dbReference type="Pfam" id="PF13588"/>
    </source>
</evidence>
<dbReference type="RefSeq" id="WP_127122628.1">
    <property type="nucleotide sequence ID" value="NZ_BHXQ01000004.1"/>
</dbReference>
<sequence>MISSAKSDKMLLALKDYRKHYITKNIGDLDESGTRIMINTFLTSILGYLELEEIKTEFMIKGTYADYIVQTGGKRHFLVEVKAFSLQLSDKHLRQAINYGANEGIEWALLTNGRQFQFYKILFEKPISEKLVFEVDFASEDFDIKIAHELLTYFYKDAVIKNSLLNLWARYTALEPIGLAGLLFSPHVVTFLKKELKAKYDTKFEDNEIIEALTDVICNEIPLEKLKIPKFKPVVKKTLKVTAEKSVNTLSVMSDSNGKEEGGKE</sequence>
<protein>
    <recommendedName>
        <fullName evidence="1">Type I restriction enzyme R protein N-terminal domain-containing protein</fullName>
    </recommendedName>
</protein>
<dbReference type="InterPro" id="IPR029464">
    <property type="entry name" value="HSDR_N"/>
</dbReference>
<evidence type="ECO:0000313" key="3">
    <source>
        <dbReference type="Proteomes" id="UP000288227"/>
    </source>
</evidence>
<dbReference type="AlphaFoldDB" id="A0A401UAR9"/>
<keyword evidence="3" id="KW-1185">Reference proteome</keyword>
<organism evidence="2 3">
    <name type="scientific">Chryseotalea sanaruensis</name>
    <dbReference type="NCBI Taxonomy" id="2482724"/>
    <lineage>
        <taxon>Bacteria</taxon>
        <taxon>Pseudomonadati</taxon>
        <taxon>Bacteroidota</taxon>
        <taxon>Cytophagia</taxon>
        <taxon>Cytophagales</taxon>
        <taxon>Chryseotaleaceae</taxon>
        <taxon>Chryseotalea</taxon>
    </lineage>
</organism>
<dbReference type="Proteomes" id="UP000288227">
    <property type="component" value="Unassembled WGS sequence"/>
</dbReference>
<dbReference type="OrthoDB" id="9148007at2"/>